<evidence type="ECO:0000313" key="3">
    <source>
        <dbReference type="Proteomes" id="UP000701801"/>
    </source>
</evidence>
<dbReference type="Proteomes" id="UP000701801">
    <property type="component" value="Unassembled WGS sequence"/>
</dbReference>
<keyword evidence="3" id="KW-1185">Reference proteome</keyword>
<feature type="compositionally biased region" description="Basic and acidic residues" evidence="1">
    <location>
        <begin position="98"/>
        <end position="107"/>
    </location>
</feature>
<feature type="compositionally biased region" description="Basic and acidic residues" evidence="1">
    <location>
        <begin position="134"/>
        <end position="148"/>
    </location>
</feature>
<evidence type="ECO:0000256" key="1">
    <source>
        <dbReference type="SAM" id="MobiDB-lite"/>
    </source>
</evidence>
<dbReference type="AlphaFoldDB" id="A0A9N9LFU2"/>
<proteinExistence type="predicted"/>
<name>A0A9N9LFU2_9HELO</name>
<organism evidence="2 3">
    <name type="scientific">Hymenoscyphus albidus</name>
    <dbReference type="NCBI Taxonomy" id="595503"/>
    <lineage>
        <taxon>Eukaryota</taxon>
        <taxon>Fungi</taxon>
        <taxon>Dikarya</taxon>
        <taxon>Ascomycota</taxon>
        <taxon>Pezizomycotina</taxon>
        <taxon>Leotiomycetes</taxon>
        <taxon>Helotiales</taxon>
        <taxon>Helotiaceae</taxon>
        <taxon>Hymenoscyphus</taxon>
    </lineage>
</organism>
<comment type="caution">
    <text evidence="2">The sequence shown here is derived from an EMBL/GenBank/DDBJ whole genome shotgun (WGS) entry which is preliminary data.</text>
</comment>
<sequence>MAYFQYIPSNTPLKFGNNNDRRPLNLMNGNPLEPTVKNASITMDTIPLSELFTFPQGDVDVIITLDGQKFKGKVYSKLMALASPVWRKFLFPPFPRLPKNENDKNANEENWSNKSTNNNSPSNDDDGQVSCTQRNKDTQDQDIEAHAKSDQATCDCRAPVPDLDFTEDDSDILLLLFQIAHYQFDKVPECSSLDELIGIGMLCDDYDCAKLYAPWAKRWMRDNLPPWRSLHIELVHSLEWHKLEEYEAYIFITWIWKDCGFIKFAEELVCLLRSPETDPF</sequence>
<protein>
    <recommendedName>
        <fullName evidence="4">BTB domain-containing protein</fullName>
    </recommendedName>
</protein>
<gene>
    <name evidence="2" type="ORF">HYALB_00001609</name>
</gene>
<feature type="region of interest" description="Disordered" evidence="1">
    <location>
        <begin position="97"/>
        <end position="148"/>
    </location>
</feature>
<evidence type="ECO:0008006" key="4">
    <source>
        <dbReference type="Google" id="ProtNLM"/>
    </source>
</evidence>
<reference evidence="2" key="1">
    <citation type="submission" date="2021-07" db="EMBL/GenBank/DDBJ databases">
        <authorList>
            <person name="Durling M."/>
        </authorList>
    </citation>
    <scope>NUCLEOTIDE SEQUENCE</scope>
</reference>
<evidence type="ECO:0000313" key="2">
    <source>
        <dbReference type="EMBL" id="CAG8970821.1"/>
    </source>
</evidence>
<dbReference type="EMBL" id="CAJVRM010000002">
    <property type="protein sequence ID" value="CAG8970821.1"/>
    <property type="molecule type" value="Genomic_DNA"/>
</dbReference>
<feature type="compositionally biased region" description="Low complexity" evidence="1">
    <location>
        <begin position="108"/>
        <end position="122"/>
    </location>
</feature>
<dbReference type="OrthoDB" id="5275938at2759"/>
<accession>A0A9N9LFU2</accession>